<dbReference type="Proteomes" id="UP000054324">
    <property type="component" value="Unassembled WGS sequence"/>
</dbReference>
<dbReference type="EMBL" id="KL596620">
    <property type="protein sequence ID" value="KER34047.1"/>
    <property type="molecule type" value="Genomic_DNA"/>
</dbReference>
<sequence>AWDYTEKTVYSRQSQSETGTNTLKRFCSAHKSKSHTMNKDDRRAKSIEKKASNSRKARDSSHHGQSDKKLKITKRTTKPRANPEAGDYNRSEEPGIPRSKHKPFDLMGENVSSFKTERHNVRTPGSKQNLESLQHTKQSHSQKENDRSRKRDSLLKHQESYKIRLSEGHPTGQKHHEETVSKDALSSSVSGHQDYSGKLQTPEEITFHLSNRPSGRAKNTGSENVVAAQQVFHSRTKADEQFTESSEKGRPQSTVPVKERQLYESYLEDFEDYGSDFEQADSDNPQSSASEDAELGRLAVISQQCDDPQDKSSPFVWSTVANPNSPSGCKTRNYQTEPQFENSQFIDFKRSLQCSHSSVQRRMLRRAHDLRRLIDLEFDGCGHVFELRPLDEYTTYILRYGKANRSQAQVQTNEDALDRDIQTEPVEICKEGGVWTQWPPLDTGECFGTAIHCDLNSNHIPMVYEDALTAIINELLEDFHPNHGRSSIAAKDSNTTPSRGALPATRGFLKQLRLISRILEEEAIQDLGNVPAQDLFHSEEDTPEKLTHSVYGSSGCLFCEFAPFNGDRLITVHGGNKSLTSDTSGDRCGFNRPSGDVIYVWSISDGSGLPMFQLFCPGLSAPENRDRIINCAGFSPDSAANYVIGGLTDGSLCLWDLCHLPNELQSHWSATKHLKTQATEGLVSCRTRLPIYSTSGIEIQKLEPTPSAQTVHLEPLKKSDAGNHHAGIIALEWISVLKGRPVKSDFQFAALDCSGELSIWLIMTQGIGIQKNVYETMAGSQVDLGLRPSRHTVRMLRLMYLSVRVPCSELPPFTSFSQEHEEDRGRLQSKTEFCKRTKAIATVMSITHEGNFLVGFNDGRLVQQSRSIERNIYPKEFEHPPSRAALICLAVHPERTLNIVIAGYTDGVIRLFSMRHPFVLQQWYLSQCRVQLDSAIKISWTQSLPSVFFSLSSSGQVCSWDILGNLTCKGVSLITEEDQRENNQNYPDANSDKITDFSLGHNNLVNMDGTLVPSTAIALIYPTTVKIQWLQPDSVGTVSNDLACLKTHLDCLIAQ</sequence>
<feature type="compositionally biased region" description="Polar residues" evidence="1">
    <location>
        <begin position="123"/>
        <end position="136"/>
    </location>
</feature>
<feature type="non-terminal residue" evidence="2">
    <location>
        <position position="1"/>
    </location>
</feature>
<feature type="compositionally biased region" description="Basic and acidic residues" evidence="1">
    <location>
        <begin position="141"/>
        <end position="167"/>
    </location>
</feature>
<dbReference type="CTD" id="20326658"/>
<gene>
    <name evidence="2" type="ORF">T265_12490</name>
</gene>
<name>A0A075A6P8_OPIVI</name>
<feature type="region of interest" description="Disordered" evidence="1">
    <location>
        <begin position="235"/>
        <end position="259"/>
    </location>
</feature>
<evidence type="ECO:0000313" key="3">
    <source>
        <dbReference type="Proteomes" id="UP000054324"/>
    </source>
</evidence>
<dbReference type="InterPro" id="IPR015943">
    <property type="entry name" value="WD40/YVTN_repeat-like_dom_sf"/>
</dbReference>
<evidence type="ECO:0000256" key="1">
    <source>
        <dbReference type="SAM" id="MobiDB-lite"/>
    </source>
</evidence>
<dbReference type="KEGG" id="ovi:T265_12490"/>
<dbReference type="Gene3D" id="2.130.10.10">
    <property type="entry name" value="YVTN repeat-like/Quinoprotein amine dehydrogenase"/>
    <property type="match status" value="2"/>
</dbReference>
<keyword evidence="3" id="KW-1185">Reference proteome</keyword>
<accession>A0A075A6P8</accession>
<feature type="compositionally biased region" description="Basic residues" evidence="1">
    <location>
        <begin position="27"/>
        <end position="36"/>
    </location>
</feature>
<proteinExistence type="predicted"/>
<evidence type="ECO:0008006" key="4">
    <source>
        <dbReference type="Google" id="ProtNLM"/>
    </source>
</evidence>
<dbReference type="SUPFAM" id="SSF50978">
    <property type="entry name" value="WD40 repeat-like"/>
    <property type="match status" value="1"/>
</dbReference>
<dbReference type="OrthoDB" id="2162425at2759"/>
<dbReference type="STRING" id="6198.A0A075A6P8"/>
<dbReference type="InterPro" id="IPR036322">
    <property type="entry name" value="WD40_repeat_dom_sf"/>
</dbReference>
<dbReference type="PANTHER" id="PTHR16022:SF0">
    <property type="entry name" value="CYTOPLASMIC DYNEIN 2 INTERMEDIATE CHAIN 1"/>
    <property type="match status" value="1"/>
</dbReference>
<dbReference type="PANTHER" id="PTHR16022">
    <property type="entry name" value="WD REPEAT DOMAIN 60"/>
    <property type="match status" value="1"/>
</dbReference>
<feature type="region of interest" description="Disordered" evidence="1">
    <location>
        <begin position="1"/>
        <end position="200"/>
    </location>
</feature>
<dbReference type="GO" id="GO:0042073">
    <property type="term" value="P:intraciliary transport"/>
    <property type="evidence" value="ECO:0007669"/>
    <property type="project" value="InterPro"/>
</dbReference>
<evidence type="ECO:0000313" key="2">
    <source>
        <dbReference type="EMBL" id="KER34047.1"/>
    </source>
</evidence>
<protein>
    <recommendedName>
        <fullName evidence="4">WD domain, G-beta repeat protein</fullName>
    </recommendedName>
</protein>
<dbReference type="GO" id="GO:0005929">
    <property type="term" value="C:cilium"/>
    <property type="evidence" value="ECO:0007669"/>
    <property type="project" value="GOC"/>
</dbReference>
<feature type="compositionally biased region" description="Basic and acidic residues" evidence="1">
    <location>
        <begin position="236"/>
        <end position="250"/>
    </location>
</feature>
<feature type="compositionally biased region" description="Basic and acidic residues" evidence="1">
    <location>
        <begin position="37"/>
        <end position="70"/>
    </location>
</feature>
<dbReference type="GO" id="GO:0005868">
    <property type="term" value="C:cytoplasmic dynein complex"/>
    <property type="evidence" value="ECO:0007669"/>
    <property type="project" value="InterPro"/>
</dbReference>
<feature type="compositionally biased region" description="Polar residues" evidence="1">
    <location>
        <begin position="184"/>
        <end position="193"/>
    </location>
</feature>
<dbReference type="InterPro" id="IPR042505">
    <property type="entry name" value="DYNC2I1"/>
</dbReference>
<reference evidence="2 3" key="1">
    <citation type="submission" date="2013-11" db="EMBL/GenBank/DDBJ databases">
        <title>Opisthorchis viverrini - life in the bile duct.</title>
        <authorList>
            <person name="Young N.D."/>
            <person name="Nagarajan N."/>
            <person name="Lin S.J."/>
            <person name="Korhonen P.K."/>
            <person name="Jex A.R."/>
            <person name="Hall R.S."/>
            <person name="Safavi-Hemami H."/>
            <person name="Kaewkong W."/>
            <person name="Bertrand D."/>
            <person name="Gao S."/>
            <person name="Seet Q."/>
            <person name="Wongkham S."/>
            <person name="Teh B.T."/>
            <person name="Wongkham C."/>
            <person name="Intapan P.M."/>
            <person name="Maleewong W."/>
            <person name="Yang X."/>
            <person name="Hu M."/>
            <person name="Wang Z."/>
            <person name="Hofmann A."/>
            <person name="Sternberg P.W."/>
            <person name="Tan P."/>
            <person name="Wang J."/>
            <person name="Gasser R.B."/>
        </authorList>
    </citation>
    <scope>NUCLEOTIDE SEQUENCE [LARGE SCALE GENOMIC DNA]</scope>
</reference>
<dbReference type="AlphaFoldDB" id="A0A075A6P8"/>
<dbReference type="GO" id="GO:0045503">
    <property type="term" value="F:dynein light chain binding"/>
    <property type="evidence" value="ECO:0007669"/>
    <property type="project" value="InterPro"/>
</dbReference>
<dbReference type="GO" id="GO:0045504">
    <property type="term" value="F:dynein heavy chain binding"/>
    <property type="evidence" value="ECO:0007669"/>
    <property type="project" value="InterPro"/>
</dbReference>
<feature type="compositionally biased region" description="Polar residues" evidence="1">
    <location>
        <begin position="8"/>
        <end position="23"/>
    </location>
</feature>
<dbReference type="RefSeq" id="XP_009162278.1">
    <property type="nucleotide sequence ID" value="XM_009164014.1"/>
</dbReference>
<dbReference type="GeneID" id="20326658"/>
<organism evidence="2 3">
    <name type="scientific">Opisthorchis viverrini</name>
    <name type="common">Southeast Asian liver fluke</name>
    <dbReference type="NCBI Taxonomy" id="6198"/>
    <lineage>
        <taxon>Eukaryota</taxon>
        <taxon>Metazoa</taxon>
        <taxon>Spiralia</taxon>
        <taxon>Lophotrochozoa</taxon>
        <taxon>Platyhelminthes</taxon>
        <taxon>Trematoda</taxon>
        <taxon>Digenea</taxon>
        <taxon>Opisthorchiida</taxon>
        <taxon>Opisthorchiata</taxon>
        <taxon>Opisthorchiidae</taxon>
        <taxon>Opisthorchis</taxon>
    </lineage>
</organism>